<dbReference type="SUPFAM" id="SSF52980">
    <property type="entry name" value="Restriction endonuclease-like"/>
    <property type="match status" value="1"/>
</dbReference>
<name>A0A1E8Q9X3_9MYCO</name>
<gene>
    <name evidence="1" type="ORF">BEL07_03730</name>
</gene>
<evidence type="ECO:0000313" key="2">
    <source>
        <dbReference type="Proteomes" id="UP000178953"/>
    </source>
</evidence>
<dbReference type="Gene3D" id="3.40.960.10">
    <property type="entry name" value="VSR Endonuclease"/>
    <property type="match status" value="1"/>
</dbReference>
<proteinExistence type="predicted"/>
<sequence length="281" mass="32428">MHRQPFLGSEAFDSGLVRKHELRRDYVLLFPDVYLHRDVTPTLTHRARAAWLWSHREGVLAGLTASAMHGAKWVDDALPVEVIWPNARRPEGLRTYDYRLHQDEYTSVADMRITTVTRTAFDIGRRRSFLDAVCRLDALGNATRFDVDDVLALAKRHRGARRVRQLVAALAIHDAGAESPKETWLRLVLLDAGFPRPRTQIPVLGVNGRARYYLDMGWDDVSVAVEYDGEHHRTDRASYRHDIIRMEYLQSLRWRVVRVTADDRAPDIVRRVHAARTPRLL</sequence>
<evidence type="ECO:0000313" key="1">
    <source>
        <dbReference type="EMBL" id="OFJ55135.1"/>
    </source>
</evidence>
<accession>A0A1E8Q9X3</accession>
<evidence type="ECO:0008006" key="3">
    <source>
        <dbReference type="Google" id="ProtNLM"/>
    </source>
</evidence>
<dbReference type="EMBL" id="MCHX01000006">
    <property type="protein sequence ID" value="OFJ55135.1"/>
    <property type="molecule type" value="Genomic_DNA"/>
</dbReference>
<organism evidence="1 2">
    <name type="scientific">Mycolicibacterium grossiae</name>
    <dbReference type="NCBI Taxonomy" id="1552759"/>
    <lineage>
        <taxon>Bacteria</taxon>
        <taxon>Bacillati</taxon>
        <taxon>Actinomycetota</taxon>
        <taxon>Actinomycetes</taxon>
        <taxon>Mycobacteriales</taxon>
        <taxon>Mycobacteriaceae</taxon>
        <taxon>Mycolicibacterium</taxon>
    </lineage>
</organism>
<dbReference type="InterPro" id="IPR011335">
    <property type="entry name" value="Restrct_endonuc-II-like"/>
</dbReference>
<dbReference type="RefSeq" id="WP_070351824.1">
    <property type="nucleotide sequence ID" value="NZ_CP043474.1"/>
</dbReference>
<keyword evidence="2" id="KW-1185">Reference proteome</keyword>
<protein>
    <recommendedName>
        <fullName evidence="3">DUF559 domain-containing protein</fullName>
    </recommendedName>
</protein>
<dbReference type="AlphaFoldDB" id="A0A1E8Q9X3"/>
<reference evidence="1 2" key="1">
    <citation type="submission" date="2016-09" db="EMBL/GenBank/DDBJ databases">
        <title>genome sequence of Mycobacterium sp. 739 SCH.</title>
        <authorList>
            <person name="Greninger A.L."/>
            <person name="Qin X."/>
            <person name="Jerome K."/>
            <person name="Vora S."/>
            <person name="Quinn K."/>
        </authorList>
    </citation>
    <scope>NUCLEOTIDE SEQUENCE [LARGE SCALE GENOMIC DNA]</scope>
    <source>
        <strain evidence="1 2">SCH</strain>
    </source>
</reference>
<comment type="caution">
    <text evidence="1">The sequence shown here is derived from an EMBL/GenBank/DDBJ whole genome shotgun (WGS) entry which is preliminary data.</text>
</comment>
<dbReference type="OrthoDB" id="4390288at2"/>
<dbReference type="Proteomes" id="UP000178953">
    <property type="component" value="Unassembled WGS sequence"/>
</dbReference>